<evidence type="ECO:0000313" key="3">
    <source>
        <dbReference type="EMBL" id="KAK5049043.1"/>
    </source>
</evidence>
<dbReference type="AlphaFoldDB" id="A0AAV9N3X5"/>
<sequence>MGVLDAELRLLADGLYFGESPRWRNGRLYISDMTGRKIYTIDASGSKEVLMEVENQPNGMCFMDDGTLIYSSMFDGRLYQYKDGISELYADLSSVMTGYCGDMVIDGAGRIYVDDTGARVLHGEKPSQGRLLLVDSDKSVRIVAEDIVFPNGIGLDSSGKNLFVAETFAGKLNRFEIGDDGVLEDREVVWNVDELPLLAGQQKTRFHAIDGFCIDSEDGIWLSMLDFNAFVRRDAKGNITHKIQVDGDATACTLGGDDGKTLFLVVNRIPTGKDLFDAMVSLDTQCTIYSVTVDVGHGRARP</sequence>
<gene>
    <name evidence="3" type="ORF">LTR84_005465</name>
</gene>
<dbReference type="PANTHER" id="PTHR47572:SF4">
    <property type="entry name" value="LACTONASE DRP35"/>
    <property type="match status" value="1"/>
</dbReference>
<keyword evidence="4" id="KW-1185">Reference proteome</keyword>
<organism evidence="3 4">
    <name type="scientific">Exophiala bonariae</name>
    <dbReference type="NCBI Taxonomy" id="1690606"/>
    <lineage>
        <taxon>Eukaryota</taxon>
        <taxon>Fungi</taxon>
        <taxon>Dikarya</taxon>
        <taxon>Ascomycota</taxon>
        <taxon>Pezizomycotina</taxon>
        <taxon>Eurotiomycetes</taxon>
        <taxon>Chaetothyriomycetidae</taxon>
        <taxon>Chaetothyriales</taxon>
        <taxon>Herpotrichiellaceae</taxon>
        <taxon>Exophiala</taxon>
    </lineage>
</organism>
<dbReference type="Pfam" id="PF08450">
    <property type="entry name" value="SGL"/>
    <property type="match status" value="1"/>
</dbReference>
<dbReference type="GeneID" id="89973642"/>
<reference evidence="3 4" key="1">
    <citation type="submission" date="2023-08" db="EMBL/GenBank/DDBJ databases">
        <title>Black Yeasts Isolated from many extreme environments.</title>
        <authorList>
            <person name="Coleine C."/>
            <person name="Stajich J.E."/>
            <person name="Selbmann L."/>
        </authorList>
    </citation>
    <scope>NUCLEOTIDE SEQUENCE [LARGE SCALE GENOMIC DNA]</scope>
    <source>
        <strain evidence="3 4">CCFEE 5792</strain>
    </source>
</reference>
<dbReference type="EMBL" id="JAVRRD010000020">
    <property type="protein sequence ID" value="KAK5049043.1"/>
    <property type="molecule type" value="Genomic_DNA"/>
</dbReference>
<evidence type="ECO:0000259" key="2">
    <source>
        <dbReference type="Pfam" id="PF08450"/>
    </source>
</evidence>
<dbReference type="GO" id="GO:0016787">
    <property type="term" value="F:hydrolase activity"/>
    <property type="evidence" value="ECO:0007669"/>
    <property type="project" value="UniProtKB-KW"/>
</dbReference>
<dbReference type="Proteomes" id="UP001358417">
    <property type="component" value="Unassembled WGS sequence"/>
</dbReference>
<proteinExistence type="predicted"/>
<dbReference type="PANTHER" id="PTHR47572">
    <property type="entry name" value="LIPOPROTEIN-RELATED"/>
    <property type="match status" value="1"/>
</dbReference>
<accession>A0AAV9N3X5</accession>
<evidence type="ECO:0000313" key="4">
    <source>
        <dbReference type="Proteomes" id="UP001358417"/>
    </source>
</evidence>
<dbReference type="InterPro" id="IPR011042">
    <property type="entry name" value="6-blade_b-propeller_TolB-like"/>
</dbReference>
<dbReference type="Gene3D" id="2.120.10.30">
    <property type="entry name" value="TolB, C-terminal domain"/>
    <property type="match status" value="1"/>
</dbReference>
<dbReference type="SUPFAM" id="SSF63829">
    <property type="entry name" value="Calcium-dependent phosphotriesterase"/>
    <property type="match status" value="1"/>
</dbReference>
<dbReference type="InterPro" id="IPR051262">
    <property type="entry name" value="SMP-30/CGR1_Lactonase"/>
</dbReference>
<evidence type="ECO:0000256" key="1">
    <source>
        <dbReference type="ARBA" id="ARBA00022801"/>
    </source>
</evidence>
<comment type="caution">
    <text evidence="3">The sequence shown here is derived from an EMBL/GenBank/DDBJ whole genome shotgun (WGS) entry which is preliminary data.</text>
</comment>
<protein>
    <recommendedName>
        <fullName evidence="2">SMP-30/Gluconolactonase/LRE-like region domain-containing protein</fullName>
    </recommendedName>
</protein>
<name>A0AAV9N3X5_9EURO</name>
<feature type="domain" description="SMP-30/Gluconolactonase/LRE-like region" evidence="2">
    <location>
        <begin position="17"/>
        <end position="265"/>
    </location>
</feature>
<dbReference type="RefSeq" id="XP_064704248.1">
    <property type="nucleotide sequence ID" value="XM_064849034.1"/>
</dbReference>
<dbReference type="InterPro" id="IPR013658">
    <property type="entry name" value="SGL"/>
</dbReference>
<keyword evidence="1" id="KW-0378">Hydrolase</keyword>